<evidence type="ECO:0000313" key="3">
    <source>
        <dbReference type="EMBL" id="KAK7206833.1"/>
    </source>
</evidence>
<name>A0ABR1FCF3_9ASCO</name>
<gene>
    <name evidence="3" type="ORF">BZA70DRAFT_288286</name>
</gene>
<dbReference type="RefSeq" id="XP_064769866.1">
    <property type="nucleotide sequence ID" value="XM_064914021.1"/>
</dbReference>
<dbReference type="EMBL" id="JBBJBU010000002">
    <property type="protein sequence ID" value="KAK7206833.1"/>
    <property type="molecule type" value="Genomic_DNA"/>
</dbReference>
<comment type="caution">
    <text evidence="3">The sequence shown here is derived from an EMBL/GenBank/DDBJ whole genome shotgun (WGS) entry which is preliminary data.</text>
</comment>
<accession>A0ABR1FCF3</accession>
<organism evidence="3 4">
    <name type="scientific">Myxozyma melibiosi</name>
    <dbReference type="NCBI Taxonomy" id="54550"/>
    <lineage>
        <taxon>Eukaryota</taxon>
        <taxon>Fungi</taxon>
        <taxon>Dikarya</taxon>
        <taxon>Ascomycota</taxon>
        <taxon>Saccharomycotina</taxon>
        <taxon>Lipomycetes</taxon>
        <taxon>Lipomycetales</taxon>
        <taxon>Lipomycetaceae</taxon>
        <taxon>Myxozyma</taxon>
    </lineage>
</organism>
<reference evidence="3 4" key="1">
    <citation type="submission" date="2024-03" db="EMBL/GenBank/DDBJ databases">
        <title>Genome-scale model development and genomic sequencing of the oleaginous clade Lipomyces.</title>
        <authorList>
            <consortium name="Lawrence Berkeley National Laboratory"/>
            <person name="Czajka J.J."/>
            <person name="Han Y."/>
            <person name="Kim J."/>
            <person name="Mondo S.J."/>
            <person name="Hofstad B.A."/>
            <person name="Robles A."/>
            <person name="Haridas S."/>
            <person name="Riley R."/>
            <person name="LaButti K."/>
            <person name="Pangilinan J."/>
            <person name="Andreopoulos W."/>
            <person name="Lipzen A."/>
            <person name="Yan J."/>
            <person name="Wang M."/>
            <person name="Ng V."/>
            <person name="Grigoriev I.V."/>
            <person name="Spatafora J.W."/>
            <person name="Magnuson J.K."/>
            <person name="Baker S.E."/>
            <person name="Pomraning K.R."/>
        </authorList>
    </citation>
    <scope>NUCLEOTIDE SEQUENCE [LARGE SCALE GENOMIC DNA]</scope>
    <source>
        <strain evidence="3 4">Phaff 52-87</strain>
    </source>
</reference>
<feature type="chain" id="PRO_5047129720" description="Altered inheritance of mitochondria protein 6" evidence="2">
    <location>
        <begin position="18"/>
        <end position="302"/>
    </location>
</feature>
<protein>
    <recommendedName>
        <fullName evidence="5">Altered inheritance of mitochondria protein 6</fullName>
    </recommendedName>
</protein>
<keyword evidence="4" id="KW-1185">Reference proteome</keyword>
<proteinExistence type="inferred from homology"/>
<comment type="similarity">
    <text evidence="1">Belongs to the AIM6 family.</text>
</comment>
<evidence type="ECO:0000256" key="1">
    <source>
        <dbReference type="ARBA" id="ARBA00008858"/>
    </source>
</evidence>
<dbReference type="GeneID" id="90039533"/>
<keyword evidence="2" id="KW-0732">Signal</keyword>
<evidence type="ECO:0008006" key="5">
    <source>
        <dbReference type="Google" id="ProtNLM"/>
    </source>
</evidence>
<dbReference type="Proteomes" id="UP001498771">
    <property type="component" value="Unassembled WGS sequence"/>
</dbReference>
<dbReference type="PANTHER" id="PTHR31571:SF5">
    <property type="entry name" value="ALTERED INHERITANCE OF MITOCHONDRIA PROTEIN 6"/>
    <property type="match status" value="1"/>
</dbReference>
<dbReference type="PANTHER" id="PTHR31571">
    <property type="entry name" value="ALTERED INHERITANCE OF MITOCHONDRIA PROTEIN 6"/>
    <property type="match status" value="1"/>
</dbReference>
<dbReference type="SUPFAM" id="SSF51695">
    <property type="entry name" value="PLC-like phosphodiesterases"/>
    <property type="match status" value="1"/>
</dbReference>
<evidence type="ECO:0000313" key="4">
    <source>
        <dbReference type="Proteomes" id="UP001498771"/>
    </source>
</evidence>
<dbReference type="InterPro" id="IPR051236">
    <property type="entry name" value="HAT_RTT109-like"/>
</dbReference>
<dbReference type="InterPro" id="IPR017946">
    <property type="entry name" value="PLC-like_Pdiesterase_TIM-brl"/>
</dbReference>
<feature type="signal peptide" evidence="2">
    <location>
        <begin position="1"/>
        <end position="17"/>
    </location>
</feature>
<sequence length="302" mass="33462">MKLSIAALTLLAGAVSATPIATELLSLEGGINTRYSSDITRNIFCKGIHSHNDYWRDVPLYTALSLGVLSVEADVWHYDDDDTIYVGHHTAALNAQRTFQNLYLDPLMDILTQNNPNNTFTVNQTSPNGVWDTDSTQTLYLFVDLKTDGDATWPYIVEALEPLNEKGYLTTYNGTDVTYGPITVIGTGNTPYDYVVEHTDRYYFYDGPIATLNSSYPATVNPIASGSLSQIVGDIAPSGLNKTQYATVKKLIDDAHDAGIMTRFWEVAWWPVSTRNTLYRQLIGLGTDLLNADDLELASTFY</sequence>
<evidence type="ECO:0000256" key="2">
    <source>
        <dbReference type="SAM" id="SignalP"/>
    </source>
</evidence>